<evidence type="ECO:0000256" key="1">
    <source>
        <dbReference type="SAM" id="MobiDB-lite"/>
    </source>
</evidence>
<name>A0ABP1G0N9_9CHLO</name>
<sequence length="352" mass="34499">MQNICLIVTLRFLSYRCKPPKPCSARAFTRHIRLLLTTLLLFGAQAEFQESYNQNAELAAEFSEYKNETTALINSLVVEVNSLTPGYNGTNGLNGINGTTGAKGPTGQSGLTGETGGTGTTGATGQTGQTGLMGNTGASGKTGTTGSTGQSGQTGTTGASGMKGATGLTGQSGLTGTTGGTGTTGATGLTGQNGLTGTRGGTGTAGATGLTGQTGLTGTTGASGATGFTGATGCTGFQSVQLTTLGNFGPNGPTSVSGYGTDGACALIAASTPAGVQRFTVLATGTYRLDVAGASTSTNDNRSLATRAILSGLVPFQGGTYLYAAIGQQPNMRQPGSFGPGGSGGTFVYSSS</sequence>
<accession>A0ABP1G0N9</accession>
<dbReference type="InterPro" id="IPR050149">
    <property type="entry name" value="Collagen_superfamily"/>
</dbReference>
<organism evidence="3 4">
    <name type="scientific">Coccomyxa viridis</name>
    <dbReference type="NCBI Taxonomy" id="1274662"/>
    <lineage>
        <taxon>Eukaryota</taxon>
        <taxon>Viridiplantae</taxon>
        <taxon>Chlorophyta</taxon>
        <taxon>core chlorophytes</taxon>
        <taxon>Trebouxiophyceae</taxon>
        <taxon>Trebouxiophyceae incertae sedis</taxon>
        <taxon>Coccomyxaceae</taxon>
        <taxon>Coccomyxa</taxon>
    </lineage>
</organism>
<feature type="compositionally biased region" description="Low complexity" evidence="1">
    <location>
        <begin position="186"/>
        <end position="196"/>
    </location>
</feature>
<dbReference type="PANTHER" id="PTHR24023">
    <property type="entry name" value="COLLAGEN ALPHA"/>
    <property type="match status" value="1"/>
</dbReference>
<dbReference type="Proteomes" id="UP001497392">
    <property type="component" value="Unassembled WGS sequence"/>
</dbReference>
<feature type="signal peptide" evidence="2">
    <location>
        <begin position="1"/>
        <end position="46"/>
    </location>
</feature>
<dbReference type="PANTHER" id="PTHR24023:SF1095">
    <property type="entry name" value="EGF-LIKE DOMAIN-CONTAINING PROTEIN"/>
    <property type="match status" value="1"/>
</dbReference>
<feature type="compositionally biased region" description="Gly residues" evidence="1">
    <location>
        <begin position="113"/>
        <end position="122"/>
    </location>
</feature>
<dbReference type="Pfam" id="PF01391">
    <property type="entry name" value="Collagen"/>
    <property type="match status" value="1"/>
</dbReference>
<evidence type="ECO:0000256" key="2">
    <source>
        <dbReference type="SAM" id="SignalP"/>
    </source>
</evidence>
<feature type="region of interest" description="Disordered" evidence="1">
    <location>
        <begin position="93"/>
        <end position="215"/>
    </location>
</feature>
<protein>
    <submittedName>
        <fullName evidence="3">G7596 protein</fullName>
    </submittedName>
</protein>
<proteinExistence type="predicted"/>
<evidence type="ECO:0000313" key="3">
    <source>
        <dbReference type="EMBL" id="CAL5224841.1"/>
    </source>
</evidence>
<keyword evidence="2" id="KW-0732">Signal</keyword>
<gene>
    <name evidence="3" type="primary">g7596</name>
    <name evidence="3" type="ORF">VP750_LOCUS6500</name>
</gene>
<feature type="compositionally biased region" description="Low complexity" evidence="1">
    <location>
        <begin position="93"/>
        <end position="112"/>
    </location>
</feature>
<keyword evidence="4" id="KW-1185">Reference proteome</keyword>
<feature type="compositionally biased region" description="Low complexity" evidence="1">
    <location>
        <begin position="123"/>
        <end position="175"/>
    </location>
</feature>
<dbReference type="EMBL" id="CAXHTA020000011">
    <property type="protein sequence ID" value="CAL5224841.1"/>
    <property type="molecule type" value="Genomic_DNA"/>
</dbReference>
<feature type="compositionally biased region" description="Gly residues" evidence="1">
    <location>
        <begin position="176"/>
        <end position="185"/>
    </location>
</feature>
<dbReference type="InterPro" id="IPR008160">
    <property type="entry name" value="Collagen"/>
</dbReference>
<comment type="caution">
    <text evidence="3">The sequence shown here is derived from an EMBL/GenBank/DDBJ whole genome shotgun (WGS) entry which is preliminary data.</text>
</comment>
<reference evidence="3 4" key="1">
    <citation type="submission" date="2024-06" db="EMBL/GenBank/DDBJ databases">
        <authorList>
            <person name="Kraege A."/>
            <person name="Thomma B."/>
        </authorList>
    </citation>
    <scope>NUCLEOTIDE SEQUENCE [LARGE SCALE GENOMIC DNA]</scope>
</reference>
<evidence type="ECO:0000313" key="4">
    <source>
        <dbReference type="Proteomes" id="UP001497392"/>
    </source>
</evidence>
<feature type="compositionally biased region" description="Gly residues" evidence="1">
    <location>
        <begin position="197"/>
        <end position="206"/>
    </location>
</feature>
<feature type="chain" id="PRO_5046255922" evidence="2">
    <location>
        <begin position="47"/>
        <end position="352"/>
    </location>
</feature>